<feature type="binding site" evidence="3">
    <location>
        <begin position="65"/>
        <end position="67"/>
    </location>
    <ligand>
        <name>substrate</name>
    </ligand>
</feature>
<evidence type="ECO:0000313" key="5">
    <source>
        <dbReference type="Proteomes" id="UP001596135"/>
    </source>
</evidence>
<comment type="similarity">
    <text evidence="2">Belongs to the UPP synthase family. Z-FPP synthase subfamily.</text>
</comment>
<dbReference type="HAMAP" id="MF_01139">
    <property type="entry name" value="ISPT"/>
    <property type="match status" value="1"/>
</dbReference>
<evidence type="ECO:0000256" key="3">
    <source>
        <dbReference type="HAMAP-Rule" id="MF_01139"/>
    </source>
</evidence>
<feature type="binding site" evidence="3">
    <location>
        <position position="72"/>
    </location>
    <ligand>
        <name>substrate</name>
    </ligand>
</feature>
<dbReference type="InterPro" id="IPR018520">
    <property type="entry name" value="UPP_synth-like_CS"/>
</dbReference>
<comment type="caution">
    <text evidence="3">Lacks conserved residue(s) required for the propagation of feature annotation.</text>
</comment>
<feature type="binding site" evidence="3">
    <location>
        <begin position="20"/>
        <end position="23"/>
    </location>
    <ligand>
        <name>substrate</name>
    </ligand>
</feature>
<keyword evidence="5" id="KW-1185">Reference proteome</keyword>
<feature type="binding site" evidence="3">
    <location>
        <position position="203"/>
    </location>
    <ligand>
        <name>Mg(2+)</name>
        <dbReference type="ChEBI" id="CHEBI:18420"/>
    </ligand>
</feature>
<feature type="binding site" evidence="3">
    <location>
        <position position="184"/>
    </location>
    <ligand>
        <name>substrate</name>
    </ligand>
</feature>
<dbReference type="EC" id="2.5.1.-" evidence="3"/>
<name>A0ABW1LEH4_9ACTN</name>
<reference evidence="5" key="1">
    <citation type="journal article" date="2019" name="Int. J. Syst. Evol. Microbiol.">
        <title>The Global Catalogue of Microorganisms (GCM) 10K type strain sequencing project: providing services to taxonomists for standard genome sequencing and annotation.</title>
        <authorList>
            <consortium name="The Broad Institute Genomics Platform"/>
            <consortium name="The Broad Institute Genome Sequencing Center for Infectious Disease"/>
            <person name="Wu L."/>
            <person name="Ma J."/>
        </authorList>
    </citation>
    <scope>NUCLEOTIDE SEQUENCE [LARGE SCALE GENOMIC DNA]</scope>
    <source>
        <strain evidence="5">CCUG 54522</strain>
    </source>
</reference>
<comment type="function">
    <text evidence="3">Catalyzes the condensation of isopentenyl diphosphate (IPP) with allylic pyrophosphates generating different type of terpenoids.</text>
</comment>
<feature type="active site" description="Proton acceptor" evidence="3">
    <location>
        <position position="68"/>
    </location>
</feature>
<dbReference type="Proteomes" id="UP001596135">
    <property type="component" value="Unassembled WGS sequence"/>
</dbReference>
<feature type="binding site" evidence="3">
    <location>
        <position position="19"/>
    </location>
    <ligand>
        <name>Mg(2+)</name>
        <dbReference type="ChEBI" id="CHEBI:18420"/>
    </ligand>
</feature>
<proteinExistence type="inferred from homology"/>
<sequence length="234" mass="25641">MITARRPDALPRHVGLIMDGNRRWARAAGHLDVSVGHRAGAEHLGDFLGWLERRGIEHATVYVLSADNIRKRAGDEVDHLFRLLRTVVPEQVRSSTYWRLHVSGDLGLLPPATRTALEAAVAETVTRPGHLTLAIGYDPRADIVAGIRAAVAAGGGDLDSDALSDAITDALPGGPVKEIDLVIRTSGEQRISGFFPWQSQHAEIHVSPRMWPAFTERDLDHALADFAARRVRRL</sequence>
<dbReference type="RefSeq" id="WP_379150995.1">
    <property type="nucleotide sequence ID" value="NZ_JBHSRJ010000002.1"/>
</dbReference>
<evidence type="ECO:0000256" key="1">
    <source>
        <dbReference type="ARBA" id="ARBA00022679"/>
    </source>
</evidence>
<organism evidence="4 5">
    <name type="scientific">Nocardioides hankookensis</name>
    <dbReference type="NCBI Taxonomy" id="443157"/>
    <lineage>
        <taxon>Bacteria</taxon>
        <taxon>Bacillati</taxon>
        <taxon>Actinomycetota</taxon>
        <taxon>Actinomycetes</taxon>
        <taxon>Propionibacteriales</taxon>
        <taxon>Nocardioidaceae</taxon>
        <taxon>Nocardioides</taxon>
    </lineage>
</organism>
<keyword evidence="3" id="KW-0460">Magnesium</keyword>
<protein>
    <recommendedName>
        <fullName evidence="3">Isoprenyl transferase</fullName>
        <ecNumber evidence="3">2.5.1.-</ecNumber>
    </recommendedName>
</protein>
<evidence type="ECO:0000313" key="4">
    <source>
        <dbReference type="EMBL" id="MFC6042385.1"/>
    </source>
</evidence>
<dbReference type="GO" id="GO:0016740">
    <property type="term" value="F:transferase activity"/>
    <property type="evidence" value="ECO:0007669"/>
    <property type="project" value="UniProtKB-KW"/>
</dbReference>
<dbReference type="InterPro" id="IPR036424">
    <property type="entry name" value="UPP_synth-like_sf"/>
</dbReference>
<feature type="active site" evidence="3">
    <location>
        <position position="19"/>
    </location>
</feature>
<accession>A0ABW1LEH4</accession>
<evidence type="ECO:0000256" key="2">
    <source>
        <dbReference type="ARBA" id="ARBA00038453"/>
    </source>
</evidence>
<comment type="caution">
    <text evidence="4">The sequence shown here is derived from an EMBL/GenBank/DDBJ whole genome shotgun (WGS) entry which is preliminary data.</text>
</comment>
<feature type="binding site" evidence="3">
    <location>
        <position position="24"/>
    </location>
    <ligand>
        <name>substrate</name>
    </ligand>
</feature>
<gene>
    <name evidence="4" type="primary">uppS</name>
    <name evidence="4" type="ORF">ACFPYL_04850</name>
</gene>
<dbReference type="PANTHER" id="PTHR10291:SF43">
    <property type="entry name" value="DEHYDRODOLICHYL DIPHOSPHATE SYNTHASE COMPLEX SUBUNIT DHDDS"/>
    <property type="match status" value="1"/>
</dbReference>
<dbReference type="Pfam" id="PF01255">
    <property type="entry name" value="Prenyltransf"/>
    <property type="match status" value="1"/>
</dbReference>
<comment type="cofactor">
    <cofactor evidence="3">
        <name>Mg(2+)</name>
        <dbReference type="ChEBI" id="CHEBI:18420"/>
    </cofactor>
    <text evidence="3">Binds 2 magnesium ions per subunit.</text>
</comment>
<keyword evidence="1 3" id="KW-0808">Transferase</keyword>
<comment type="subunit">
    <text evidence="3">Homodimer.</text>
</comment>
<dbReference type="SUPFAM" id="SSF64005">
    <property type="entry name" value="Undecaprenyl diphosphate synthase"/>
    <property type="match status" value="1"/>
</dbReference>
<dbReference type="InterPro" id="IPR001441">
    <property type="entry name" value="UPP_synth-like"/>
</dbReference>
<dbReference type="Gene3D" id="3.40.1180.10">
    <property type="entry name" value="Decaprenyl diphosphate synthase-like"/>
    <property type="match status" value="1"/>
</dbReference>
<dbReference type="NCBIfam" id="TIGR00055">
    <property type="entry name" value="uppS"/>
    <property type="match status" value="1"/>
</dbReference>
<feature type="binding site" evidence="3">
    <location>
        <position position="37"/>
    </location>
    <ligand>
        <name>substrate</name>
    </ligand>
</feature>
<keyword evidence="3" id="KW-0479">Metal-binding</keyword>
<dbReference type="PROSITE" id="PS01066">
    <property type="entry name" value="UPP_SYNTHASE"/>
    <property type="match status" value="1"/>
</dbReference>
<dbReference type="PANTHER" id="PTHR10291">
    <property type="entry name" value="DEHYDRODOLICHYL DIPHOSPHATE SYNTHASE FAMILY MEMBER"/>
    <property type="match status" value="1"/>
</dbReference>
<dbReference type="CDD" id="cd00475">
    <property type="entry name" value="Cis_IPPS"/>
    <property type="match status" value="1"/>
</dbReference>
<feature type="binding site" evidence="3">
    <location>
        <begin position="190"/>
        <end position="192"/>
    </location>
    <ligand>
        <name>substrate</name>
    </ligand>
</feature>
<dbReference type="EMBL" id="JBHSRJ010000002">
    <property type="protein sequence ID" value="MFC6042385.1"/>
    <property type="molecule type" value="Genomic_DNA"/>
</dbReference>